<evidence type="ECO:0000256" key="2">
    <source>
        <dbReference type="ARBA" id="ARBA00022801"/>
    </source>
</evidence>
<protein>
    <recommendedName>
        <fullName evidence="4">ATP-dependent RNA helicase</fullName>
        <ecNumber evidence="4">3.6.4.13</ecNumber>
    </recommendedName>
</protein>
<keyword evidence="4" id="KW-0347">Helicase</keyword>
<dbReference type="Gene3D" id="3.40.50.300">
    <property type="entry name" value="P-loop containing nucleotide triphosphate hydrolases"/>
    <property type="match status" value="1"/>
</dbReference>
<dbReference type="InterPro" id="IPR011545">
    <property type="entry name" value="DEAD/DEAH_box_helicase_dom"/>
</dbReference>
<dbReference type="STRING" id="46731.A0A3M6U4D5"/>
<keyword evidence="3 4" id="KW-0067">ATP-binding</keyword>
<reference evidence="6 7" key="1">
    <citation type="journal article" date="2018" name="Sci. Rep.">
        <title>Comparative analysis of the Pocillopora damicornis genome highlights role of immune system in coral evolution.</title>
        <authorList>
            <person name="Cunning R."/>
            <person name="Bay R.A."/>
            <person name="Gillette P."/>
            <person name="Baker A.C."/>
            <person name="Traylor-Knowles N."/>
        </authorList>
    </citation>
    <scope>NUCLEOTIDE SEQUENCE [LARGE SCALE GENOMIC DNA]</scope>
    <source>
        <strain evidence="6">RSMAS</strain>
        <tissue evidence="6">Whole animal</tissue>
    </source>
</reference>
<organism evidence="6 7">
    <name type="scientific">Pocillopora damicornis</name>
    <name type="common">Cauliflower coral</name>
    <name type="synonym">Millepora damicornis</name>
    <dbReference type="NCBI Taxonomy" id="46731"/>
    <lineage>
        <taxon>Eukaryota</taxon>
        <taxon>Metazoa</taxon>
        <taxon>Cnidaria</taxon>
        <taxon>Anthozoa</taxon>
        <taxon>Hexacorallia</taxon>
        <taxon>Scleractinia</taxon>
        <taxon>Astrocoeniina</taxon>
        <taxon>Pocilloporidae</taxon>
        <taxon>Pocillopora</taxon>
    </lineage>
</organism>
<comment type="similarity">
    <text evidence="4">Belongs to the DEAD box helicase family.</text>
</comment>
<sequence>VVAVVGGMAPEKQQRLLNKCPEIIVATLGRLWDLISEVRLRACRLEHLRYLVIDEADRMVEQGHFQELSSLLELIHRKRQWTSISIGASISYRLLFLKLMVFMTINQ</sequence>
<dbReference type="InterPro" id="IPR014001">
    <property type="entry name" value="Helicase_ATP-bd"/>
</dbReference>
<keyword evidence="2 4" id="KW-0378">Hydrolase</keyword>
<dbReference type="GO" id="GO:0016787">
    <property type="term" value="F:hydrolase activity"/>
    <property type="evidence" value="ECO:0007669"/>
    <property type="project" value="UniProtKB-KW"/>
</dbReference>
<dbReference type="InterPro" id="IPR027417">
    <property type="entry name" value="P-loop_NTPase"/>
</dbReference>
<comment type="caution">
    <text evidence="6">The sequence shown here is derived from an EMBL/GenBank/DDBJ whole genome shotgun (WGS) entry which is preliminary data.</text>
</comment>
<evidence type="ECO:0000313" key="7">
    <source>
        <dbReference type="Proteomes" id="UP000275408"/>
    </source>
</evidence>
<evidence type="ECO:0000256" key="1">
    <source>
        <dbReference type="ARBA" id="ARBA00022741"/>
    </source>
</evidence>
<dbReference type="EC" id="3.6.4.13" evidence="4"/>
<comment type="domain">
    <text evidence="4">The Q motif is unique to and characteristic of the DEAD box family of RNA helicases and controls ATP binding and hydrolysis.</text>
</comment>
<comment type="catalytic activity">
    <reaction evidence="4">
        <text>ATP + H2O = ADP + phosphate + H(+)</text>
        <dbReference type="Rhea" id="RHEA:13065"/>
        <dbReference type="ChEBI" id="CHEBI:15377"/>
        <dbReference type="ChEBI" id="CHEBI:15378"/>
        <dbReference type="ChEBI" id="CHEBI:30616"/>
        <dbReference type="ChEBI" id="CHEBI:43474"/>
        <dbReference type="ChEBI" id="CHEBI:456216"/>
        <dbReference type="EC" id="3.6.4.13"/>
    </reaction>
</comment>
<name>A0A3M6U4D5_POCDA</name>
<dbReference type="EMBL" id="RCHS01002285">
    <property type="protein sequence ID" value="RMX48384.1"/>
    <property type="molecule type" value="Genomic_DNA"/>
</dbReference>
<dbReference type="InterPro" id="IPR000629">
    <property type="entry name" value="RNA-helicase_DEAD-box_CS"/>
</dbReference>
<dbReference type="PROSITE" id="PS51192">
    <property type="entry name" value="HELICASE_ATP_BIND_1"/>
    <property type="match status" value="1"/>
</dbReference>
<evidence type="ECO:0000256" key="3">
    <source>
        <dbReference type="ARBA" id="ARBA00022840"/>
    </source>
</evidence>
<accession>A0A3M6U4D5</accession>
<comment type="function">
    <text evidence="4">RNA helicase.</text>
</comment>
<keyword evidence="7" id="KW-1185">Reference proteome</keyword>
<dbReference type="AlphaFoldDB" id="A0A3M6U4D5"/>
<proteinExistence type="inferred from homology"/>
<dbReference type="PANTHER" id="PTHR24031">
    <property type="entry name" value="RNA HELICASE"/>
    <property type="match status" value="1"/>
</dbReference>
<gene>
    <name evidence="6" type="ORF">pdam_00026052</name>
</gene>
<dbReference type="PROSITE" id="PS00039">
    <property type="entry name" value="DEAD_ATP_HELICASE"/>
    <property type="match status" value="1"/>
</dbReference>
<dbReference type="SUPFAM" id="SSF52540">
    <property type="entry name" value="P-loop containing nucleoside triphosphate hydrolases"/>
    <property type="match status" value="1"/>
</dbReference>
<feature type="non-terminal residue" evidence="6">
    <location>
        <position position="1"/>
    </location>
</feature>
<dbReference type="Pfam" id="PF00270">
    <property type="entry name" value="DEAD"/>
    <property type="match status" value="1"/>
</dbReference>
<keyword evidence="1 4" id="KW-0547">Nucleotide-binding</keyword>
<dbReference type="GO" id="GO:0003724">
    <property type="term" value="F:RNA helicase activity"/>
    <property type="evidence" value="ECO:0007669"/>
    <property type="project" value="UniProtKB-EC"/>
</dbReference>
<feature type="domain" description="Helicase ATP-binding" evidence="5">
    <location>
        <begin position="1"/>
        <end position="107"/>
    </location>
</feature>
<dbReference type="Proteomes" id="UP000275408">
    <property type="component" value="Unassembled WGS sequence"/>
</dbReference>
<keyword evidence="4" id="KW-0694">RNA-binding</keyword>
<evidence type="ECO:0000259" key="5">
    <source>
        <dbReference type="PROSITE" id="PS51192"/>
    </source>
</evidence>
<dbReference type="GO" id="GO:0003723">
    <property type="term" value="F:RNA binding"/>
    <property type="evidence" value="ECO:0007669"/>
    <property type="project" value="UniProtKB-UniRule"/>
</dbReference>
<evidence type="ECO:0000256" key="4">
    <source>
        <dbReference type="RuleBase" id="RU365068"/>
    </source>
</evidence>
<dbReference type="GO" id="GO:0005524">
    <property type="term" value="F:ATP binding"/>
    <property type="evidence" value="ECO:0007669"/>
    <property type="project" value="UniProtKB-UniRule"/>
</dbReference>
<evidence type="ECO:0000313" key="6">
    <source>
        <dbReference type="EMBL" id="RMX48384.1"/>
    </source>
</evidence>